<dbReference type="PANTHER" id="PTHR22175:SF0">
    <property type="entry name" value="SMALL ACIDIC PROTEIN"/>
    <property type="match status" value="1"/>
</dbReference>
<feature type="compositionally biased region" description="Basic residues" evidence="3">
    <location>
        <begin position="1"/>
        <end position="11"/>
    </location>
</feature>
<proteinExistence type="inferred from homology"/>
<feature type="domain" description="Small acidic protein-like" evidence="4">
    <location>
        <begin position="393"/>
        <end position="487"/>
    </location>
</feature>
<comment type="caution">
    <text evidence="5">The sequence shown here is derived from an EMBL/GenBank/DDBJ whole genome shotgun (WGS) entry which is preliminary data.</text>
</comment>
<dbReference type="Proteomes" id="UP000762676">
    <property type="component" value="Unassembled WGS sequence"/>
</dbReference>
<feature type="compositionally biased region" description="Low complexity" evidence="3">
    <location>
        <begin position="360"/>
        <end position="372"/>
    </location>
</feature>
<evidence type="ECO:0000256" key="3">
    <source>
        <dbReference type="SAM" id="MobiDB-lite"/>
    </source>
</evidence>
<feature type="compositionally biased region" description="Basic and acidic residues" evidence="3">
    <location>
        <begin position="159"/>
        <end position="173"/>
    </location>
</feature>
<sequence length="512" mass="57255">MKKKAHHKNKTSKREKERDLSSVNISKENQENLETPSLDTQTLSVNKKKKKIKDGTENESAQNSQIEPSIEKVEPRKKKRKKHMKEQPLETAEFNEKLSSCETGGLPLPDKKRKKLKKENQMCATENLDNGAPKLGENKLMIEKDSAKPKKHKKKRKHCESDGESEKISKENGTDNLTPCKKTKCMYESPPDECGEANDTKKKRKKHTKEKQNDTLMIETNGEESAVLKDKKSKKKKKRKEGDTDSVVDKEIFCEGSLIISGGKKLKKKKRKQVNDFESEETFNSEDKDKQTVDSESGTGEKNIISNSDVHKIKKKRKKAKHDEELGSEGVSQNDKTDTGSDAKNKIRSKSVENKEPFISSSEASKTTADSAKASDESPATSHLQSQLATGQWQGDLFNSADRQNKFLRLLGGMKKSSDVDTRKSNKLFKSSGSATKKGLFGSLAVRVGGGNALSVSDAADLNQKLEEDYNRALDFKLNKKRGTGFGFVPDPAEGKKFHIDVNKTNSVKFDD</sequence>
<dbReference type="PANTHER" id="PTHR22175">
    <property type="entry name" value="SMALL ACIDIC PROTEIN-RELATED"/>
    <property type="match status" value="1"/>
</dbReference>
<evidence type="ECO:0000256" key="1">
    <source>
        <dbReference type="ARBA" id="ARBA00006502"/>
    </source>
</evidence>
<feature type="compositionally biased region" description="Polar residues" evidence="3">
    <location>
        <begin position="21"/>
        <end position="45"/>
    </location>
</feature>
<evidence type="ECO:0000313" key="5">
    <source>
        <dbReference type="EMBL" id="GFR86601.1"/>
    </source>
</evidence>
<feature type="compositionally biased region" description="Polar residues" evidence="3">
    <location>
        <begin position="378"/>
        <end position="389"/>
    </location>
</feature>
<feature type="compositionally biased region" description="Basic residues" evidence="3">
    <location>
        <begin position="149"/>
        <end position="158"/>
    </location>
</feature>
<name>A0AAV4GPT5_9GAST</name>
<protein>
    <recommendedName>
        <fullName evidence="2">Small acidic protein</fullName>
    </recommendedName>
</protein>
<feature type="compositionally biased region" description="Basic and acidic residues" evidence="3">
    <location>
        <begin position="136"/>
        <end position="148"/>
    </location>
</feature>
<feature type="region of interest" description="Disordered" evidence="3">
    <location>
        <begin position="263"/>
        <end position="389"/>
    </location>
</feature>
<evidence type="ECO:0000313" key="6">
    <source>
        <dbReference type="Proteomes" id="UP000762676"/>
    </source>
</evidence>
<dbReference type="AlphaFoldDB" id="A0AAV4GPT5"/>
<feature type="compositionally biased region" description="Polar residues" evidence="3">
    <location>
        <begin position="58"/>
        <end position="67"/>
    </location>
</feature>
<dbReference type="EMBL" id="BMAT01012132">
    <property type="protein sequence ID" value="GFR86601.1"/>
    <property type="molecule type" value="Genomic_DNA"/>
</dbReference>
<gene>
    <name evidence="5" type="ORF">ElyMa_006056300</name>
</gene>
<evidence type="ECO:0000259" key="4">
    <source>
        <dbReference type="Pfam" id="PF15477"/>
    </source>
</evidence>
<feature type="compositionally biased region" description="Basic residues" evidence="3">
    <location>
        <begin position="75"/>
        <end position="84"/>
    </location>
</feature>
<dbReference type="InterPro" id="IPR028124">
    <property type="entry name" value="SMAP_dom"/>
</dbReference>
<accession>A0AAV4GPT5</accession>
<feature type="region of interest" description="Disordered" evidence="3">
    <location>
        <begin position="1"/>
        <end position="246"/>
    </location>
</feature>
<dbReference type="Pfam" id="PF15477">
    <property type="entry name" value="SMAP"/>
    <property type="match status" value="1"/>
</dbReference>
<organism evidence="5 6">
    <name type="scientific">Elysia marginata</name>
    <dbReference type="NCBI Taxonomy" id="1093978"/>
    <lineage>
        <taxon>Eukaryota</taxon>
        <taxon>Metazoa</taxon>
        <taxon>Spiralia</taxon>
        <taxon>Lophotrochozoa</taxon>
        <taxon>Mollusca</taxon>
        <taxon>Gastropoda</taxon>
        <taxon>Heterobranchia</taxon>
        <taxon>Euthyneura</taxon>
        <taxon>Panpulmonata</taxon>
        <taxon>Sacoglossa</taxon>
        <taxon>Placobranchoidea</taxon>
        <taxon>Plakobranchidae</taxon>
        <taxon>Elysia</taxon>
    </lineage>
</organism>
<reference evidence="5 6" key="1">
    <citation type="journal article" date="2021" name="Elife">
        <title>Chloroplast acquisition without the gene transfer in kleptoplastic sea slugs, Plakobranchus ocellatus.</title>
        <authorList>
            <person name="Maeda T."/>
            <person name="Takahashi S."/>
            <person name="Yoshida T."/>
            <person name="Shimamura S."/>
            <person name="Takaki Y."/>
            <person name="Nagai Y."/>
            <person name="Toyoda A."/>
            <person name="Suzuki Y."/>
            <person name="Arimoto A."/>
            <person name="Ishii H."/>
            <person name="Satoh N."/>
            <person name="Nishiyama T."/>
            <person name="Hasebe M."/>
            <person name="Maruyama T."/>
            <person name="Minagawa J."/>
            <person name="Obokata J."/>
            <person name="Shigenobu S."/>
        </authorList>
    </citation>
    <scope>NUCLEOTIDE SEQUENCE [LARGE SCALE GENOMIC DNA]</scope>
</reference>
<dbReference type="InterPro" id="IPR026714">
    <property type="entry name" value="SMAP"/>
</dbReference>
<feature type="compositionally biased region" description="Polar residues" evidence="3">
    <location>
        <begin position="294"/>
        <end position="308"/>
    </location>
</feature>
<keyword evidence="6" id="KW-1185">Reference proteome</keyword>
<evidence type="ECO:0000256" key="2">
    <source>
        <dbReference type="ARBA" id="ARBA00016161"/>
    </source>
</evidence>
<feature type="compositionally biased region" description="Basic and acidic residues" evidence="3">
    <location>
        <begin position="335"/>
        <end position="356"/>
    </location>
</feature>
<comment type="similarity">
    <text evidence="1">Belongs to the SMAP family.</text>
</comment>